<dbReference type="Proteomes" id="UP000095287">
    <property type="component" value="Unplaced"/>
</dbReference>
<name>A0A1I7ZQI4_9BILA</name>
<evidence type="ECO:0000313" key="2">
    <source>
        <dbReference type="WBParaSite" id="L893_g28923.t1"/>
    </source>
</evidence>
<accession>A0A1I7ZQI4</accession>
<dbReference type="AlphaFoldDB" id="A0A1I7ZQI4"/>
<reference evidence="2" key="1">
    <citation type="submission" date="2016-11" db="UniProtKB">
        <authorList>
            <consortium name="WormBaseParasite"/>
        </authorList>
    </citation>
    <scope>IDENTIFICATION</scope>
</reference>
<proteinExistence type="predicted"/>
<keyword evidence="1" id="KW-1185">Reference proteome</keyword>
<organism evidence="1 2">
    <name type="scientific">Steinernema glaseri</name>
    <dbReference type="NCBI Taxonomy" id="37863"/>
    <lineage>
        <taxon>Eukaryota</taxon>
        <taxon>Metazoa</taxon>
        <taxon>Ecdysozoa</taxon>
        <taxon>Nematoda</taxon>
        <taxon>Chromadorea</taxon>
        <taxon>Rhabditida</taxon>
        <taxon>Tylenchina</taxon>
        <taxon>Panagrolaimomorpha</taxon>
        <taxon>Strongyloidoidea</taxon>
        <taxon>Steinernematidae</taxon>
        <taxon>Steinernema</taxon>
    </lineage>
</organism>
<evidence type="ECO:0000313" key="1">
    <source>
        <dbReference type="Proteomes" id="UP000095287"/>
    </source>
</evidence>
<protein>
    <submittedName>
        <fullName evidence="2">ULP_PROTEASE domain-containing protein</fullName>
    </submittedName>
</protein>
<sequence length="131" mass="15008">MSDRSGRLLLLNVRLKQIVVYDSTEICPLLRDLEEPQFSYATQMKEVASFAIERQVGAPKSPHEAYALPFYEQLYQKPQDGYNCGIHVVHIAWRDSEFASEIDFRPSLISNLNYSNLGDTHSFIDQRGTPI</sequence>
<dbReference type="WBParaSite" id="L893_g28923.t1">
    <property type="protein sequence ID" value="L893_g28923.t1"/>
    <property type="gene ID" value="L893_g28923"/>
</dbReference>